<feature type="domain" description="HTH deoR-type" evidence="7">
    <location>
        <begin position="17"/>
        <end position="62"/>
    </location>
</feature>
<evidence type="ECO:0000256" key="4">
    <source>
        <dbReference type="ARBA" id="ARBA00023163"/>
    </source>
</evidence>
<dbReference type="HAMAP" id="MF_00081">
    <property type="entry name" value="HrcA"/>
    <property type="match status" value="1"/>
</dbReference>
<sequence>MASSTSQRRTKVLHAIVADYIARQDPVGSKALLERHNLNVSSATIRNDMAALEAEGYIVQQHASSGRIPTERAYREFVDSIHDVKPLSQAERTAILNFLEGGVDLEDVLHRSVRLLSQLTRQAAVVQLPNLAVARVKHLEVVALTPLRLLLVLITDTGRVDQRNVELDRPCNAEQVAMLRDVLNKTLEGRTLADASVSLTQLADPADTAMPLDPEIQMIALRCITVLVETLVEQPNDKIIVAGASQLAKATQHLSHELLEALEEQVVVLRLLANVQELGQVQVHIGQENSEAGLPGASVVSTGYGAQGATLGGLAVVGPTFMDYSGTMSKVHAVASYVSRVLGGE</sequence>
<dbReference type="RefSeq" id="WP_123959793.1">
    <property type="nucleotide sequence ID" value="NZ_CP033898.1"/>
</dbReference>
<proteinExistence type="inferred from homology"/>
<comment type="similarity">
    <text evidence="5">Belongs to the HrcA family.</text>
</comment>
<dbReference type="Gene3D" id="3.30.450.40">
    <property type="match status" value="1"/>
</dbReference>
<dbReference type="InterPro" id="IPR001034">
    <property type="entry name" value="DeoR_HTH"/>
</dbReference>
<evidence type="ECO:0000313" key="8">
    <source>
        <dbReference type="EMBL" id="AZA08796.1"/>
    </source>
</evidence>
<dbReference type="SUPFAM" id="SSF46785">
    <property type="entry name" value="Winged helix' DNA-binding domain"/>
    <property type="match status" value="1"/>
</dbReference>
<gene>
    <name evidence="5 8" type="primary">hrcA</name>
    <name evidence="8" type="ORF">CPPEL_03325</name>
</gene>
<evidence type="ECO:0000256" key="2">
    <source>
        <dbReference type="ARBA" id="ARBA00023015"/>
    </source>
</evidence>
<dbReference type="Proteomes" id="UP000271426">
    <property type="component" value="Chromosome"/>
</dbReference>
<dbReference type="GO" id="GO:0003677">
    <property type="term" value="F:DNA binding"/>
    <property type="evidence" value="ECO:0007669"/>
    <property type="project" value="InterPro"/>
</dbReference>
<protein>
    <recommendedName>
        <fullName evidence="5">Heat-inducible transcription repressor HrcA</fullName>
    </recommendedName>
</protein>
<dbReference type="Gene3D" id="3.30.390.60">
    <property type="entry name" value="Heat-inducible transcription repressor hrca homolog, domain 3"/>
    <property type="match status" value="1"/>
</dbReference>
<dbReference type="NCBIfam" id="TIGR00331">
    <property type="entry name" value="hrcA"/>
    <property type="match status" value="1"/>
</dbReference>
<evidence type="ECO:0000313" key="9">
    <source>
        <dbReference type="Proteomes" id="UP000271426"/>
    </source>
</evidence>
<reference evidence="8 9" key="1">
    <citation type="submission" date="2018-11" db="EMBL/GenBank/DDBJ databases">
        <authorList>
            <person name="Kleinhagauer T."/>
            <person name="Glaeser S.P."/>
            <person name="Spergser J."/>
            <person name="Ruckert C."/>
            <person name="Kaempfer P."/>
            <person name="Busse H.-J."/>
        </authorList>
    </citation>
    <scope>NUCLEOTIDE SEQUENCE [LARGE SCALE GENOMIC DNA]</scope>
    <source>
        <strain evidence="8 9">812CH</strain>
    </source>
</reference>
<evidence type="ECO:0000259" key="6">
    <source>
        <dbReference type="Pfam" id="PF01628"/>
    </source>
</evidence>
<dbReference type="InterPro" id="IPR029016">
    <property type="entry name" value="GAF-like_dom_sf"/>
</dbReference>
<dbReference type="Pfam" id="PF01628">
    <property type="entry name" value="HrcA"/>
    <property type="match status" value="1"/>
</dbReference>
<dbReference type="Pfam" id="PF08220">
    <property type="entry name" value="HTH_DeoR"/>
    <property type="match status" value="1"/>
</dbReference>
<evidence type="ECO:0000259" key="7">
    <source>
        <dbReference type="Pfam" id="PF08220"/>
    </source>
</evidence>
<dbReference type="SUPFAM" id="SSF55781">
    <property type="entry name" value="GAF domain-like"/>
    <property type="match status" value="1"/>
</dbReference>
<dbReference type="GO" id="GO:0045892">
    <property type="term" value="P:negative regulation of DNA-templated transcription"/>
    <property type="evidence" value="ECO:0007669"/>
    <property type="project" value="UniProtKB-UniRule"/>
</dbReference>
<comment type="function">
    <text evidence="5">Negative regulator of class I heat shock genes (grpE-dnaK-dnaJ and groELS operons). Prevents heat-shock induction of these operons.</text>
</comment>
<organism evidence="8 9">
    <name type="scientific">Corynebacterium pseudopelargi</name>
    <dbReference type="NCBI Taxonomy" id="2080757"/>
    <lineage>
        <taxon>Bacteria</taxon>
        <taxon>Bacillati</taxon>
        <taxon>Actinomycetota</taxon>
        <taxon>Actinomycetes</taxon>
        <taxon>Mycobacteriales</taxon>
        <taxon>Corynebacteriaceae</taxon>
        <taxon>Corynebacterium</taxon>
    </lineage>
</organism>
<dbReference type="GO" id="GO:0003700">
    <property type="term" value="F:DNA-binding transcription factor activity"/>
    <property type="evidence" value="ECO:0007669"/>
    <property type="project" value="InterPro"/>
</dbReference>
<evidence type="ECO:0000256" key="1">
    <source>
        <dbReference type="ARBA" id="ARBA00022491"/>
    </source>
</evidence>
<dbReference type="InterPro" id="IPR036388">
    <property type="entry name" value="WH-like_DNA-bd_sf"/>
</dbReference>
<dbReference type="PANTHER" id="PTHR34824:SF1">
    <property type="entry name" value="HEAT-INDUCIBLE TRANSCRIPTION REPRESSOR HRCA"/>
    <property type="match status" value="1"/>
</dbReference>
<keyword evidence="2 5" id="KW-0805">Transcription regulation</keyword>
<dbReference type="Gene3D" id="1.10.10.10">
    <property type="entry name" value="Winged helix-like DNA-binding domain superfamily/Winged helix DNA-binding domain"/>
    <property type="match status" value="1"/>
</dbReference>
<keyword evidence="1 5" id="KW-0678">Repressor</keyword>
<keyword evidence="4 5" id="KW-0804">Transcription</keyword>
<dbReference type="AlphaFoldDB" id="A0A3G6IT83"/>
<evidence type="ECO:0000256" key="3">
    <source>
        <dbReference type="ARBA" id="ARBA00023016"/>
    </source>
</evidence>
<dbReference type="InterPro" id="IPR002571">
    <property type="entry name" value="HrcA"/>
</dbReference>
<keyword evidence="3 5" id="KW-0346">Stress response</keyword>
<dbReference type="InterPro" id="IPR021153">
    <property type="entry name" value="HrcA_C"/>
</dbReference>
<dbReference type="PIRSF" id="PIRSF005485">
    <property type="entry name" value="HrcA"/>
    <property type="match status" value="1"/>
</dbReference>
<dbReference type="InterPro" id="IPR023120">
    <property type="entry name" value="WHTH_transcript_rep_HrcA_IDD"/>
</dbReference>
<dbReference type="OrthoDB" id="9783139at2"/>
<dbReference type="KEGG" id="cpso:CPPEL_03325"/>
<feature type="domain" description="Heat-inducible transcription repressor HrcA C-terminal" evidence="6">
    <location>
        <begin position="106"/>
        <end position="328"/>
    </location>
</feature>
<evidence type="ECO:0000256" key="5">
    <source>
        <dbReference type="HAMAP-Rule" id="MF_00081"/>
    </source>
</evidence>
<keyword evidence="9" id="KW-1185">Reference proteome</keyword>
<accession>A0A3G6IT83</accession>
<dbReference type="InterPro" id="IPR036390">
    <property type="entry name" value="WH_DNA-bd_sf"/>
</dbReference>
<dbReference type="EMBL" id="CP033898">
    <property type="protein sequence ID" value="AZA08796.1"/>
    <property type="molecule type" value="Genomic_DNA"/>
</dbReference>
<name>A0A3G6IT83_9CORY</name>
<dbReference type="PANTHER" id="PTHR34824">
    <property type="entry name" value="HEAT-INDUCIBLE TRANSCRIPTION REPRESSOR HRCA"/>
    <property type="match status" value="1"/>
</dbReference>